<reference evidence="1 2" key="1">
    <citation type="journal article" date="2021" name="Elife">
        <title>Chloroplast acquisition without the gene transfer in kleptoplastic sea slugs, Plakobranchus ocellatus.</title>
        <authorList>
            <person name="Maeda T."/>
            <person name="Takahashi S."/>
            <person name="Yoshida T."/>
            <person name="Shimamura S."/>
            <person name="Takaki Y."/>
            <person name="Nagai Y."/>
            <person name="Toyoda A."/>
            <person name="Suzuki Y."/>
            <person name="Arimoto A."/>
            <person name="Ishii H."/>
            <person name="Satoh N."/>
            <person name="Nishiyama T."/>
            <person name="Hasebe M."/>
            <person name="Maruyama T."/>
            <person name="Minagawa J."/>
            <person name="Obokata J."/>
            <person name="Shigenobu S."/>
        </authorList>
    </citation>
    <scope>NUCLEOTIDE SEQUENCE [LARGE SCALE GENOMIC DNA]</scope>
</reference>
<dbReference type="Proteomes" id="UP000735302">
    <property type="component" value="Unassembled WGS sequence"/>
</dbReference>
<accession>A0AAV4ATV9</accession>
<dbReference type="EMBL" id="BLXT01004571">
    <property type="protein sequence ID" value="GFO14501.1"/>
    <property type="molecule type" value="Genomic_DNA"/>
</dbReference>
<sequence length="130" mass="14559">MNFAVNYIGHYLLPWDWSNKPEEATCTSKRGIFDLHMSATCQSSRQFTISVDLGSEAFPGLNKDILAAIERDAQNENLDAVCSHTDSYNGGKAIGMVSRLASLSRAFGTNHYVKLEESIKKCLEKWLRVQ</sequence>
<evidence type="ECO:0000313" key="1">
    <source>
        <dbReference type="EMBL" id="GFO14501.1"/>
    </source>
</evidence>
<keyword evidence="2" id="KW-1185">Reference proteome</keyword>
<feature type="non-terminal residue" evidence="1">
    <location>
        <position position="130"/>
    </location>
</feature>
<organism evidence="1 2">
    <name type="scientific">Plakobranchus ocellatus</name>
    <dbReference type="NCBI Taxonomy" id="259542"/>
    <lineage>
        <taxon>Eukaryota</taxon>
        <taxon>Metazoa</taxon>
        <taxon>Spiralia</taxon>
        <taxon>Lophotrochozoa</taxon>
        <taxon>Mollusca</taxon>
        <taxon>Gastropoda</taxon>
        <taxon>Heterobranchia</taxon>
        <taxon>Euthyneura</taxon>
        <taxon>Panpulmonata</taxon>
        <taxon>Sacoglossa</taxon>
        <taxon>Placobranchoidea</taxon>
        <taxon>Plakobranchidae</taxon>
        <taxon>Plakobranchus</taxon>
    </lineage>
</organism>
<protein>
    <submittedName>
        <fullName evidence="1">Endo-1,3(4)-beta-glucanase 1</fullName>
    </submittedName>
</protein>
<dbReference type="AlphaFoldDB" id="A0AAV4ATV9"/>
<evidence type="ECO:0000313" key="2">
    <source>
        <dbReference type="Proteomes" id="UP000735302"/>
    </source>
</evidence>
<name>A0AAV4ATV9_9GAST</name>
<proteinExistence type="predicted"/>
<comment type="caution">
    <text evidence="1">The sequence shown here is derived from an EMBL/GenBank/DDBJ whole genome shotgun (WGS) entry which is preliminary data.</text>
</comment>
<gene>
    <name evidence="1" type="ORF">PoB_004100600</name>
</gene>